<evidence type="ECO:0000313" key="1">
    <source>
        <dbReference type="EMBL" id="GEM49849.1"/>
    </source>
</evidence>
<accession>A0A511NAJ5</accession>
<protein>
    <submittedName>
        <fullName evidence="1">Uncharacterized protein</fullName>
    </submittedName>
</protein>
<dbReference type="InterPro" id="IPR001387">
    <property type="entry name" value="Cro/C1-type_HTH"/>
</dbReference>
<dbReference type="Gene3D" id="1.10.260.40">
    <property type="entry name" value="lambda repressor-like DNA-binding domains"/>
    <property type="match status" value="1"/>
</dbReference>
<dbReference type="OrthoDB" id="6935755at2"/>
<dbReference type="Gene3D" id="3.30.160.250">
    <property type="match status" value="1"/>
</dbReference>
<evidence type="ECO:0000313" key="2">
    <source>
        <dbReference type="Proteomes" id="UP000321306"/>
    </source>
</evidence>
<dbReference type="SUPFAM" id="SSF143100">
    <property type="entry name" value="TTHA1013/TTHA0281-like"/>
    <property type="match status" value="1"/>
</dbReference>
<dbReference type="EMBL" id="BJXB01000045">
    <property type="protein sequence ID" value="GEM49849.1"/>
    <property type="molecule type" value="Genomic_DNA"/>
</dbReference>
<dbReference type="CDD" id="cd00093">
    <property type="entry name" value="HTH_XRE"/>
    <property type="match status" value="1"/>
</dbReference>
<dbReference type="Proteomes" id="UP000321306">
    <property type="component" value="Unassembled WGS sequence"/>
</dbReference>
<comment type="caution">
    <text evidence="1">The sequence shown here is derived from an EMBL/GenBank/DDBJ whole genome shotgun (WGS) entry which is preliminary data.</text>
</comment>
<dbReference type="GO" id="GO:0003677">
    <property type="term" value="F:DNA binding"/>
    <property type="evidence" value="ECO:0007669"/>
    <property type="project" value="InterPro"/>
</dbReference>
<dbReference type="SUPFAM" id="SSF47413">
    <property type="entry name" value="lambda repressor-like DNA-binding domains"/>
    <property type="match status" value="1"/>
</dbReference>
<sequence length="164" mass="17991">MKQYLCVIESETVNRTTTYGGFCVDLPATVNSKSTREEVMEALQEAMALALVTLQVDLGRDLPDPTSRPEDVDTSDMEAFEFVHLCPAPVDPVSLELNFALKRSGLSITEVARRMGTSRNAVYRLLDPTYHGHSFDSVRRFAEALSGQVVFKVDMAEASAASAV</sequence>
<reference evidence="1 2" key="1">
    <citation type="submission" date="2019-07" db="EMBL/GenBank/DDBJ databases">
        <title>Whole genome shotgun sequence of Deinococcus cellulosilyticus NBRC 106333.</title>
        <authorList>
            <person name="Hosoyama A."/>
            <person name="Uohara A."/>
            <person name="Ohji S."/>
            <person name="Ichikawa N."/>
        </authorList>
    </citation>
    <scope>NUCLEOTIDE SEQUENCE [LARGE SCALE GENOMIC DNA]</scope>
    <source>
        <strain evidence="1 2">NBRC 106333</strain>
    </source>
</reference>
<dbReference type="AlphaFoldDB" id="A0A511NAJ5"/>
<keyword evidence="2" id="KW-1185">Reference proteome</keyword>
<organism evidence="1 2">
    <name type="scientific">Deinococcus cellulosilyticus (strain DSM 18568 / NBRC 106333 / KACC 11606 / 5516J-15)</name>
    <dbReference type="NCBI Taxonomy" id="1223518"/>
    <lineage>
        <taxon>Bacteria</taxon>
        <taxon>Thermotogati</taxon>
        <taxon>Deinococcota</taxon>
        <taxon>Deinococci</taxon>
        <taxon>Deinococcales</taxon>
        <taxon>Deinococcaceae</taxon>
        <taxon>Deinococcus</taxon>
    </lineage>
</organism>
<gene>
    <name evidence="1" type="ORF">DC3_54840</name>
</gene>
<dbReference type="InterPro" id="IPR035069">
    <property type="entry name" value="TTHA1013/TTHA0281-like"/>
</dbReference>
<proteinExistence type="predicted"/>
<dbReference type="RefSeq" id="WP_146891213.1">
    <property type="nucleotide sequence ID" value="NZ_BJXB01000045.1"/>
</dbReference>
<name>A0A511NAJ5_DEIC1</name>
<dbReference type="InterPro" id="IPR010982">
    <property type="entry name" value="Lambda_DNA-bd_dom_sf"/>
</dbReference>